<organism evidence="4 5">
    <name type="scientific">Flavobacterium defluvii</name>
    <dbReference type="NCBI Taxonomy" id="370979"/>
    <lineage>
        <taxon>Bacteria</taxon>
        <taxon>Pseudomonadati</taxon>
        <taxon>Bacteroidota</taxon>
        <taxon>Flavobacteriia</taxon>
        <taxon>Flavobacteriales</taxon>
        <taxon>Flavobacteriaceae</taxon>
        <taxon>Flavobacterium</taxon>
    </lineage>
</organism>
<keyword evidence="5" id="KW-1185">Reference proteome</keyword>
<feature type="domain" description="HTH deoR-type" evidence="3">
    <location>
        <begin position="8"/>
        <end position="63"/>
    </location>
</feature>
<dbReference type="STRING" id="370979.SAMN05443663_103313"/>
<dbReference type="PANTHER" id="PTHR34580">
    <property type="match status" value="1"/>
</dbReference>
<dbReference type="InterPro" id="IPR057727">
    <property type="entry name" value="WCX_dom"/>
</dbReference>
<dbReference type="SUPFAM" id="SSF46785">
    <property type="entry name" value="Winged helix' DNA-binding domain"/>
    <property type="match status" value="1"/>
</dbReference>
<dbReference type="InterPro" id="IPR026881">
    <property type="entry name" value="WYL_dom"/>
</dbReference>
<keyword evidence="2" id="KW-0804">Transcription</keyword>
<dbReference type="Proteomes" id="UP000184071">
    <property type="component" value="Unassembled WGS sequence"/>
</dbReference>
<dbReference type="PROSITE" id="PS51000">
    <property type="entry name" value="HTH_DEOR_2"/>
    <property type="match status" value="1"/>
</dbReference>
<dbReference type="Gene3D" id="1.10.10.10">
    <property type="entry name" value="Winged helix-like DNA-binding domain superfamily/Winged helix DNA-binding domain"/>
    <property type="match status" value="1"/>
</dbReference>
<keyword evidence="4" id="KW-0238">DNA-binding</keyword>
<dbReference type="InterPro" id="IPR051534">
    <property type="entry name" value="CBASS_pafABC_assoc_protein"/>
</dbReference>
<evidence type="ECO:0000256" key="2">
    <source>
        <dbReference type="ARBA" id="ARBA00023163"/>
    </source>
</evidence>
<evidence type="ECO:0000259" key="3">
    <source>
        <dbReference type="PROSITE" id="PS51000"/>
    </source>
</evidence>
<protein>
    <submittedName>
        <fullName evidence="4">Predicted DNA-binding transcriptional regulator YafY, contains an HTH and WYL domains</fullName>
    </submittedName>
</protein>
<dbReference type="AlphaFoldDB" id="A0A1M5L9M8"/>
<dbReference type="PROSITE" id="PS52050">
    <property type="entry name" value="WYL"/>
    <property type="match status" value="1"/>
</dbReference>
<sequence>MLDESPKRFDRIVAILIQLQSKKIVKAQELADRFDCSLRTIYRDIRTLEASGVPIYSEAGVGYALMEGYRLPPVMFTREEVSSFIAAEKLMQKFTDPSLGTHYASAMYKLKAVLRSNDKDYLSNIESRIVMQDAEPMFNDNSPNTLAVLFEGIAEKKQILLTYKTFDKDETTQRNLEPVGVFHDNNNWYFLGYCHLRKDYRQFRTDRIQGIKKTDVDFTIEHDALETYLTKNQTETFPTTKVRILIDRKIARYLATERKYHGFISQIEIDEKIEMTFMSRDINNAFPRWFLMFGDYAEILEPEILKTNVLKLLEINKQRLL</sequence>
<dbReference type="InterPro" id="IPR036390">
    <property type="entry name" value="WH_DNA-bd_sf"/>
</dbReference>
<dbReference type="GO" id="GO:0003677">
    <property type="term" value="F:DNA binding"/>
    <property type="evidence" value="ECO:0007669"/>
    <property type="project" value="UniProtKB-KW"/>
</dbReference>
<dbReference type="EMBL" id="FQWC01000003">
    <property type="protein sequence ID" value="SHG61834.1"/>
    <property type="molecule type" value="Genomic_DNA"/>
</dbReference>
<dbReference type="Pfam" id="PF25583">
    <property type="entry name" value="WCX"/>
    <property type="match status" value="1"/>
</dbReference>
<proteinExistence type="predicted"/>
<evidence type="ECO:0000313" key="5">
    <source>
        <dbReference type="Proteomes" id="UP000184071"/>
    </source>
</evidence>
<name>A0A1M5L9M8_9FLAO</name>
<dbReference type="RefSeq" id="WP_073415511.1">
    <property type="nucleotide sequence ID" value="NZ_FQWC01000003.1"/>
</dbReference>
<evidence type="ECO:0000313" key="4">
    <source>
        <dbReference type="EMBL" id="SHG61834.1"/>
    </source>
</evidence>
<dbReference type="InterPro" id="IPR013196">
    <property type="entry name" value="HTH_11"/>
</dbReference>
<dbReference type="PIRSF" id="PIRSF016838">
    <property type="entry name" value="PafC"/>
    <property type="match status" value="1"/>
</dbReference>
<dbReference type="InterPro" id="IPR028349">
    <property type="entry name" value="PafC-like"/>
</dbReference>
<dbReference type="SMART" id="SM00420">
    <property type="entry name" value="HTH_DEOR"/>
    <property type="match status" value="1"/>
</dbReference>
<gene>
    <name evidence="4" type="ORF">SAMN05443663_103313</name>
</gene>
<dbReference type="InterPro" id="IPR036388">
    <property type="entry name" value="WH-like_DNA-bd_sf"/>
</dbReference>
<accession>A0A1M5L9M8</accession>
<dbReference type="PANTHER" id="PTHR34580:SF3">
    <property type="entry name" value="PROTEIN PAFB"/>
    <property type="match status" value="1"/>
</dbReference>
<keyword evidence="1" id="KW-0805">Transcription regulation</keyword>
<dbReference type="Pfam" id="PF13280">
    <property type="entry name" value="WYL"/>
    <property type="match status" value="1"/>
</dbReference>
<dbReference type="InterPro" id="IPR001034">
    <property type="entry name" value="DeoR_HTH"/>
</dbReference>
<evidence type="ECO:0000256" key="1">
    <source>
        <dbReference type="ARBA" id="ARBA00023015"/>
    </source>
</evidence>
<reference evidence="5" key="1">
    <citation type="submission" date="2016-11" db="EMBL/GenBank/DDBJ databases">
        <authorList>
            <person name="Varghese N."/>
            <person name="Submissions S."/>
        </authorList>
    </citation>
    <scope>NUCLEOTIDE SEQUENCE [LARGE SCALE GENOMIC DNA]</scope>
    <source>
        <strain evidence="5">DSM 17963</strain>
    </source>
</reference>
<dbReference type="GO" id="GO:0003700">
    <property type="term" value="F:DNA-binding transcription factor activity"/>
    <property type="evidence" value="ECO:0007669"/>
    <property type="project" value="InterPro"/>
</dbReference>
<dbReference type="Pfam" id="PF08279">
    <property type="entry name" value="HTH_11"/>
    <property type="match status" value="1"/>
</dbReference>
<dbReference type="OrthoDB" id="9815009at2"/>